<dbReference type="AlphaFoldDB" id="A0A1F6Y1D9"/>
<sequence>MMDKTTRTDIIRFLTLIIALISTGLLNILVILAVGYAIDPTAGFILFICSGIGWYMFEDRIEDLILNFKLDNTTNISEQSK</sequence>
<evidence type="ECO:0000313" key="3">
    <source>
        <dbReference type="Proteomes" id="UP000176479"/>
    </source>
</evidence>
<feature type="transmembrane region" description="Helical" evidence="1">
    <location>
        <begin position="40"/>
        <end position="57"/>
    </location>
</feature>
<dbReference type="EMBL" id="MFVK01000001">
    <property type="protein sequence ID" value="OGJ00099.1"/>
    <property type="molecule type" value="Genomic_DNA"/>
</dbReference>
<name>A0A1F6Y1D9_9BACT</name>
<comment type="caution">
    <text evidence="2">The sequence shown here is derived from an EMBL/GenBank/DDBJ whole genome shotgun (WGS) entry which is preliminary data.</text>
</comment>
<keyword evidence="1" id="KW-1133">Transmembrane helix</keyword>
<evidence type="ECO:0000256" key="1">
    <source>
        <dbReference type="SAM" id="Phobius"/>
    </source>
</evidence>
<keyword evidence="1" id="KW-0812">Transmembrane</keyword>
<keyword evidence="1" id="KW-0472">Membrane</keyword>
<protein>
    <submittedName>
        <fullName evidence="2">Uncharacterized protein</fullName>
    </submittedName>
</protein>
<organism evidence="2 3">
    <name type="scientific">Candidatus Nomurabacteria bacterium RIFCSPLOWO2_02_FULL_40_10</name>
    <dbReference type="NCBI Taxonomy" id="1801786"/>
    <lineage>
        <taxon>Bacteria</taxon>
        <taxon>Candidatus Nomuraibacteriota</taxon>
    </lineage>
</organism>
<dbReference type="Proteomes" id="UP000176479">
    <property type="component" value="Unassembled WGS sequence"/>
</dbReference>
<reference evidence="2 3" key="1">
    <citation type="journal article" date="2016" name="Nat. Commun.">
        <title>Thousands of microbial genomes shed light on interconnected biogeochemical processes in an aquifer system.</title>
        <authorList>
            <person name="Anantharaman K."/>
            <person name="Brown C.T."/>
            <person name="Hug L.A."/>
            <person name="Sharon I."/>
            <person name="Castelle C.J."/>
            <person name="Probst A.J."/>
            <person name="Thomas B.C."/>
            <person name="Singh A."/>
            <person name="Wilkins M.J."/>
            <person name="Karaoz U."/>
            <person name="Brodie E.L."/>
            <person name="Williams K.H."/>
            <person name="Hubbard S.S."/>
            <person name="Banfield J.F."/>
        </authorList>
    </citation>
    <scope>NUCLEOTIDE SEQUENCE [LARGE SCALE GENOMIC DNA]</scope>
</reference>
<evidence type="ECO:0000313" key="2">
    <source>
        <dbReference type="EMBL" id="OGJ00099.1"/>
    </source>
</evidence>
<feature type="transmembrane region" description="Helical" evidence="1">
    <location>
        <begin position="12"/>
        <end position="34"/>
    </location>
</feature>
<proteinExistence type="predicted"/>
<accession>A0A1F6Y1D9</accession>
<gene>
    <name evidence="2" type="ORF">A3H53_04060</name>
</gene>